<name>A0A4Y9K7N3_9PAST</name>
<reference evidence="6 7" key="1">
    <citation type="submission" date="2019-03" db="EMBL/GenBank/DDBJ databases">
        <title>Diversity of the mouse oral microbiome.</title>
        <authorList>
            <person name="Joseph S."/>
            <person name="Aduse-Opoku J."/>
            <person name="Curtis M."/>
            <person name="Wade W."/>
            <person name="Hashim A."/>
        </authorList>
    </citation>
    <scope>NUCLEOTIDE SEQUENCE [LARGE SCALE GENOMIC DNA]</scope>
    <source>
        <strain evidence="6 7">WT12</strain>
    </source>
</reference>
<dbReference type="Pfam" id="PF13377">
    <property type="entry name" value="Peripla_BP_3"/>
    <property type="match status" value="1"/>
</dbReference>
<dbReference type="CDD" id="cd06274">
    <property type="entry name" value="PBP1_FruR"/>
    <property type="match status" value="1"/>
</dbReference>
<dbReference type="PANTHER" id="PTHR30146:SF45">
    <property type="entry name" value="CATABOLITE REPRESSOR_ACTIVATOR"/>
    <property type="match status" value="1"/>
</dbReference>
<evidence type="ECO:0000256" key="1">
    <source>
        <dbReference type="ARBA" id="ARBA00022491"/>
    </source>
</evidence>
<dbReference type="Pfam" id="PF00356">
    <property type="entry name" value="LacI"/>
    <property type="match status" value="1"/>
</dbReference>
<dbReference type="GO" id="GO:0000976">
    <property type="term" value="F:transcription cis-regulatory region binding"/>
    <property type="evidence" value="ECO:0007669"/>
    <property type="project" value="TreeGrafter"/>
</dbReference>
<dbReference type="GO" id="GO:0003700">
    <property type="term" value="F:DNA-binding transcription factor activity"/>
    <property type="evidence" value="ECO:0007669"/>
    <property type="project" value="TreeGrafter"/>
</dbReference>
<dbReference type="AlphaFoldDB" id="A0A4Y9K7N3"/>
<dbReference type="InterPro" id="IPR028082">
    <property type="entry name" value="Peripla_BP_I"/>
</dbReference>
<protein>
    <submittedName>
        <fullName evidence="6">LacI family DNA-binding transcriptional regulator</fullName>
    </submittedName>
</protein>
<dbReference type="CDD" id="cd01392">
    <property type="entry name" value="HTH_LacI"/>
    <property type="match status" value="1"/>
</dbReference>
<dbReference type="GO" id="GO:0009750">
    <property type="term" value="P:response to fructose"/>
    <property type="evidence" value="ECO:0007669"/>
    <property type="project" value="InterPro"/>
</dbReference>
<comment type="caution">
    <text evidence="6">The sequence shown here is derived from an EMBL/GenBank/DDBJ whole genome shotgun (WGS) entry which is preliminary data.</text>
</comment>
<dbReference type="SMART" id="SM00354">
    <property type="entry name" value="HTH_LACI"/>
    <property type="match status" value="1"/>
</dbReference>
<dbReference type="SUPFAM" id="SSF47413">
    <property type="entry name" value="lambda repressor-like DNA-binding domains"/>
    <property type="match status" value="1"/>
</dbReference>
<keyword evidence="4" id="KW-0804">Transcription</keyword>
<dbReference type="RefSeq" id="WP_135054261.1">
    <property type="nucleotide sequence ID" value="NZ_JADGLC010000002.1"/>
</dbReference>
<sequence length="340" mass="38576">MAENQPVKRITLNDIARLSGVSKTTASMVLNGQSEQFRIKSETRQRVCQIARQYGYRANAYAKGLKLQRTNVVGLIVPDLANYGFASTAKYLEKLCRDSGLLLVIACSDDNPVQEKLAIERLLDRQIDLIITAPTHQDPKYYKSVLKQTALLQLDRFVPQLDLCYAISDDTPKIAQLVQRVITTNHLSEYFYFGGQLSLSPSQSRLAGFCQGLAEGGLGEQPDWILHRDYRPESGYRLMQSLVERLGRLPQAVFTASYTILEGVLHYLTEYQQMDKLLNRQLQLATFDDHALLNALPFHIHSIKQDHEQIAKQVFTLIQQTLQGKTLKPIKVPCEIIWRG</sequence>
<evidence type="ECO:0000313" key="6">
    <source>
        <dbReference type="EMBL" id="TFV13179.1"/>
    </source>
</evidence>
<proteinExistence type="predicted"/>
<keyword evidence="1" id="KW-0678">Repressor</keyword>
<evidence type="ECO:0000256" key="4">
    <source>
        <dbReference type="ARBA" id="ARBA00023163"/>
    </source>
</evidence>
<dbReference type="EMBL" id="SPPA01000002">
    <property type="protein sequence ID" value="TFV13179.1"/>
    <property type="molecule type" value="Genomic_DNA"/>
</dbReference>
<evidence type="ECO:0000256" key="3">
    <source>
        <dbReference type="ARBA" id="ARBA00023125"/>
    </source>
</evidence>
<accession>A0A4Y9K7N3</accession>
<dbReference type="Gene3D" id="1.10.260.40">
    <property type="entry name" value="lambda repressor-like DNA-binding domains"/>
    <property type="match status" value="1"/>
</dbReference>
<dbReference type="InterPro" id="IPR046335">
    <property type="entry name" value="LacI/GalR-like_sensor"/>
</dbReference>
<evidence type="ECO:0000259" key="5">
    <source>
        <dbReference type="PROSITE" id="PS50932"/>
    </source>
</evidence>
<evidence type="ECO:0000256" key="2">
    <source>
        <dbReference type="ARBA" id="ARBA00023015"/>
    </source>
</evidence>
<dbReference type="InterPro" id="IPR000843">
    <property type="entry name" value="HTH_LacI"/>
</dbReference>
<evidence type="ECO:0000313" key="7">
    <source>
        <dbReference type="Proteomes" id="UP000297396"/>
    </source>
</evidence>
<dbReference type="Proteomes" id="UP000297396">
    <property type="component" value="Unassembled WGS sequence"/>
</dbReference>
<dbReference type="NCBIfam" id="TIGR02417">
    <property type="entry name" value="fruct_sucro_rep"/>
    <property type="match status" value="1"/>
</dbReference>
<gene>
    <name evidence="6" type="ORF">E4T80_01365</name>
</gene>
<dbReference type="InterPro" id="IPR010982">
    <property type="entry name" value="Lambda_DNA-bd_dom_sf"/>
</dbReference>
<keyword evidence="2" id="KW-0805">Transcription regulation</keyword>
<dbReference type="Gene3D" id="3.40.50.2300">
    <property type="match status" value="2"/>
</dbReference>
<dbReference type="PROSITE" id="PS00356">
    <property type="entry name" value="HTH_LACI_1"/>
    <property type="match status" value="1"/>
</dbReference>
<dbReference type="OrthoDB" id="7055227at2"/>
<keyword evidence="3 6" id="KW-0238">DNA-binding</keyword>
<dbReference type="PROSITE" id="PS50932">
    <property type="entry name" value="HTH_LACI_2"/>
    <property type="match status" value="1"/>
</dbReference>
<dbReference type="InterPro" id="IPR012781">
    <property type="entry name" value="Fruct_sucro_rep"/>
</dbReference>
<dbReference type="PANTHER" id="PTHR30146">
    <property type="entry name" value="LACI-RELATED TRANSCRIPTIONAL REPRESSOR"/>
    <property type="match status" value="1"/>
</dbReference>
<organism evidence="6 7">
    <name type="scientific">Muribacter muris</name>
    <dbReference type="NCBI Taxonomy" id="67855"/>
    <lineage>
        <taxon>Bacteria</taxon>
        <taxon>Pseudomonadati</taxon>
        <taxon>Pseudomonadota</taxon>
        <taxon>Gammaproteobacteria</taxon>
        <taxon>Pasteurellales</taxon>
        <taxon>Pasteurellaceae</taxon>
        <taxon>Muribacter</taxon>
    </lineage>
</organism>
<dbReference type="SUPFAM" id="SSF53822">
    <property type="entry name" value="Periplasmic binding protein-like I"/>
    <property type="match status" value="1"/>
</dbReference>
<feature type="domain" description="HTH lacI-type" evidence="5">
    <location>
        <begin position="10"/>
        <end position="67"/>
    </location>
</feature>